<reference evidence="2" key="1">
    <citation type="submission" date="2011-12" db="EMBL/GenBank/DDBJ databases">
        <title>The Draft Genome of Lepisosteus oculatus.</title>
        <authorList>
            <consortium name="The Broad Institute Genome Assembly &amp; Analysis Group"/>
            <consortium name="Computational R&amp;D Group"/>
            <consortium name="and Sequencing Platform"/>
            <person name="Di Palma F."/>
            <person name="Alfoldi J."/>
            <person name="Johnson J."/>
            <person name="Berlin A."/>
            <person name="Gnerre S."/>
            <person name="Jaffe D."/>
            <person name="MacCallum I."/>
            <person name="Young S."/>
            <person name="Walker B.J."/>
            <person name="Lander E.S."/>
            <person name="Lindblad-Toh K."/>
        </authorList>
    </citation>
    <scope>NUCLEOTIDE SEQUENCE [LARGE SCALE GENOMIC DNA]</scope>
</reference>
<protein>
    <recommendedName>
        <fullName evidence="3">Reverse transcriptase domain-containing protein</fullName>
    </recommendedName>
</protein>
<accession>W5LWT1</accession>
<dbReference type="eggNOG" id="KOG1075">
    <property type="taxonomic scope" value="Eukaryota"/>
</dbReference>
<dbReference type="Proteomes" id="UP000018468">
    <property type="component" value="Unassembled WGS sequence"/>
</dbReference>
<dbReference type="OMA" id="RTHENWR"/>
<reference evidence="1" key="3">
    <citation type="submission" date="2025-09" db="UniProtKB">
        <authorList>
            <consortium name="Ensembl"/>
        </authorList>
    </citation>
    <scope>IDENTIFICATION</scope>
</reference>
<evidence type="ECO:0008006" key="3">
    <source>
        <dbReference type="Google" id="ProtNLM"/>
    </source>
</evidence>
<dbReference type="HOGENOM" id="CLU_000680_1_3_1"/>
<reference evidence="1" key="2">
    <citation type="submission" date="2025-08" db="UniProtKB">
        <authorList>
            <consortium name="Ensembl"/>
        </authorList>
    </citation>
    <scope>IDENTIFICATION</scope>
</reference>
<dbReference type="AlphaFoldDB" id="W5LWT1"/>
<keyword evidence="2" id="KW-1185">Reference proteome</keyword>
<dbReference type="Ensembl" id="ENSLOCT00000000589.1">
    <property type="protein sequence ID" value="ENSLOCP00000000588.1"/>
    <property type="gene ID" value="ENSLOCG00000000532.1"/>
</dbReference>
<dbReference type="PANTHER" id="PTHR19446">
    <property type="entry name" value="REVERSE TRANSCRIPTASES"/>
    <property type="match status" value="1"/>
</dbReference>
<dbReference type="GeneTree" id="ENSGT00940000163737"/>
<evidence type="ECO:0000313" key="1">
    <source>
        <dbReference type="Ensembl" id="ENSLOCP00000000588.1"/>
    </source>
</evidence>
<sequence>HTWSNGRGVFRRLDYIFTTLQGSVCAEKITPVWFSDHLLISVELISDALGSRANYWKLNTKVLLEADYRSLIVALLESFQTRRWRFPTAVSWWEACKKAVARDSIKYCRHKRVAERRELSEWQRELEELYVIFNRGGSFDAERAAAIKLRLKNFWSERAKDFLFRLKGTLLEGEEKCTAQFFGSVRARQTRTHFEGLRQKDGAITRDNEGMLRCASEFYRALFSEKPVDKGRWEEWLAGLERKTVDIVSLEARLTVVEIREAMAGLRKGTAPGFDGLPIEFYITFWDLLQPMLIEVYEEILRVGDLGRTMRTGVLSLIYKKGEKEDLDNWRPIQLLCTDYKILARALGRRLRKVMPDLVGRDQTCSVEGRKISCFSIGSNRGYLFYPGQPLTCKRCLQGTDMQCCGEKVIWDILQRTVQGDSAGGVVWQVTRSKTVNKEICICSKLVGGVQESGVQRIRLILSDFYRELFSEKTVNAVLWDELLSGVGSSGGTQAKIAAYADDVTLLLTSDRSLLHVLQIAGKMKEGTGALLNKSKCTVKYFGKWKDRQDVVGGLTLESGPIKILGVSFLSSGSAIFNWENKLSKVKQKLGLWQSRPLTYVGKVLVVKVDVLPLLLHLAGVFPLPPRFRKDLVRAIFRFIWGGGYEYVKRVDMCRPVE</sequence>
<evidence type="ECO:0000313" key="2">
    <source>
        <dbReference type="Proteomes" id="UP000018468"/>
    </source>
</evidence>
<proteinExistence type="predicted"/>
<dbReference type="InParanoid" id="W5LWT1"/>
<name>W5LWT1_LEPOC</name>
<organism evidence="1 2">
    <name type="scientific">Lepisosteus oculatus</name>
    <name type="common">Spotted gar</name>
    <dbReference type="NCBI Taxonomy" id="7918"/>
    <lineage>
        <taxon>Eukaryota</taxon>
        <taxon>Metazoa</taxon>
        <taxon>Chordata</taxon>
        <taxon>Craniata</taxon>
        <taxon>Vertebrata</taxon>
        <taxon>Euteleostomi</taxon>
        <taxon>Actinopterygii</taxon>
        <taxon>Neopterygii</taxon>
        <taxon>Holostei</taxon>
        <taxon>Semionotiformes</taxon>
        <taxon>Lepisosteidae</taxon>
        <taxon>Lepisosteus</taxon>
    </lineage>
</organism>
<dbReference type="STRING" id="7918.ENSLOCP00000000588"/>